<proteinExistence type="predicted"/>
<name>A0A081C4M9_VECG1</name>
<keyword evidence="2" id="KW-1185">Reference proteome</keyword>
<dbReference type="InterPro" id="IPR010982">
    <property type="entry name" value="Lambda_DNA-bd_dom_sf"/>
</dbReference>
<dbReference type="AlphaFoldDB" id="A0A081C4M9"/>
<protein>
    <submittedName>
        <fullName evidence="1">Uncharacterized protein</fullName>
    </submittedName>
</protein>
<dbReference type="EMBL" id="DF820470">
    <property type="protein sequence ID" value="GAK59534.1"/>
    <property type="molecule type" value="Genomic_DNA"/>
</dbReference>
<organism evidence="1">
    <name type="scientific">Vecturithrix granuli</name>
    <dbReference type="NCBI Taxonomy" id="1499967"/>
    <lineage>
        <taxon>Bacteria</taxon>
        <taxon>Candidatus Moduliflexota</taxon>
        <taxon>Candidatus Vecturitrichia</taxon>
        <taxon>Candidatus Vecturitrichales</taxon>
        <taxon>Candidatus Vecturitrichaceae</taxon>
        <taxon>Candidatus Vecturithrix</taxon>
    </lineage>
</organism>
<dbReference type="Proteomes" id="UP000030661">
    <property type="component" value="Unassembled WGS sequence"/>
</dbReference>
<gene>
    <name evidence="1" type="ORF">U27_06519</name>
</gene>
<reference evidence="1" key="1">
    <citation type="journal article" date="2015" name="PeerJ">
        <title>First genomic representation of candidate bacterial phylum KSB3 points to enhanced environmental sensing as a trigger of wastewater bulking.</title>
        <authorList>
            <person name="Sekiguchi Y."/>
            <person name="Ohashi A."/>
            <person name="Parks D.H."/>
            <person name="Yamauchi T."/>
            <person name="Tyson G.W."/>
            <person name="Hugenholtz P."/>
        </authorList>
    </citation>
    <scope>NUCLEOTIDE SEQUENCE [LARGE SCALE GENOMIC DNA]</scope>
</reference>
<dbReference type="HOGENOM" id="CLU_371598_0_0_0"/>
<dbReference type="Gene3D" id="1.10.260.40">
    <property type="entry name" value="lambda repressor-like DNA-binding domains"/>
    <property type="match status" value="1"/>
</dbReference>
<accession>A0A081C4M9</accession>
<sequence length="776" mass="89007">MSEFARVLSEIIEQGKQERTFSIKELAQHARITPSYLSNLKQSNRKPPARKTLHKLTEGLRQLYVSESDIQELIEAYNRQHFNYQEESGLLESLIDDYKEEGTLFERVKQGVQTRGLVLKRSVDARDILVHESQPSGCFEGDHHAFIAQAITLLEIAHDRGDLGGKIYITWFHHDLFDEEFSRDRKNVRDMLRSFLWADSPFQAFHLWAGDITRDITVIADFLAQYIGTSHCFLYEIPHGESLPEYLVIEGVGFVEAKPVSENRYWIRHETVDHKESPQAAELRALIQYLEYLLGPPEQRKPLVKTNAPSQRFSVTPVTRKLADTEARTIKTELLLIKSSLSARFRPVEHLRAVLEASDVPSDRIETYLKHHLERVTAHEKRQQSGKERSIHEKNFLSKEFRDLLPCLAPSEAEQGNLLAAEAKLFQQQILRVVQTLAHHPNIHVALADQEFLIRFSLSDNTAFLSFDPPGAQGEPPLKRDDSLVRAWTEHPDVVYQLRHEFNMIWKDIDPQWRTDTEQGRRNVLHFFMTEPLKALLEADLPEPDLWGFVSELIDGASSFDAESFVRKVCTHEQEAENMLIVNNIFPLFTMPIDIDPWNSGSAVRTRQLVFHALVQEIEHIHLILSQTQLETYWATGQYGRYTFPHAWVVRHVQAFQSLLLKFPEKITVAVIPSREEFPVNVEIINGEYVSFQKAATDDEKGGIILHDKAVADTLLAYIERTIASRCPTPLKGAQNVARWLEQQFDILSALPSKDLENSTNIPVPISGSYPPVHPD</sequence>
<evidence type="ECO:0000313" key="1">
    <source>
        <dbReference type="EMBL" id="GAK59534.1"/>
    </source>
</evidence>
<evidence type="ECO:0000313" key="2">
    <source>
        <dbReference type="Proteomes" id="UP000030661"/>
    </source>
</evidence>
<dbReference type="GO" id="GO:0003677">
    <property type="term" value="F:DNA binding"/>
    <property type="evidence" value="ECO:0007669"/>
    <property type="project" value="InterPro"/>
</dbReference>